<evidence type="ECO:0000256" key="1">
    <source>
        <dbReference type="SAM" id="MobiDB-lite"/>
    </source>
</evidence>
<name>A0ABQ9TEY6_SAGOE</name>
<comment type="caution">
    <text evidence="2">The sequence shown here is derived from an EMBL/GenBank/DDBJ whole genome shotgun (WGS) entry which is preliminary data.</text>
</comment>
<accession>A0ABQ9TEY6</accession>
<feature type="compositionally biased region" description="Pro residues" evidence="1">
    <location>
        <begin position="157"/>
        <end position="167"/>
    </location>
</feature>
<organism evidence="2 3">
    <name type="scientific">Saguinus oedipus</name>
    <name type="common">Cotton-top tamarin</name>
    <name type="synonym">Oedipomidas oedipus</name>
    <dbReference type="NCBI Taxonomy" id="9490"/>
    <lineage>
        <taxon>Eukaryota</taxon>
        <taxon>Metazoa</taxon>
        <taxon>Chordata</taxon>
        <taxon>Craniata</taxon>
        <taxon>Vertebrata</taxon>
        <taxon>Euteleostomi</taxon>
        <taxon>Mammalia</taxon>
        <taxon>Eutheria</taxon>
        <taxon>Euarchontoglires</taxon>
        <taxon>Primates</taxon>
        <taxon>Haplorrhini</taxon>
        <taxon>Platyrrhini</taxon>
        <taxon>Cebidae</taxon>
        <taxon>Callitrichinae</taxon>
        <taxon>Saguinus</taxon>
    </lineage>
</organism>
<dbReference type="Proteomes" id="UP001266305">
    <property type="component" value="Unassembled WGS sequence"/>
</dbReference>
<keyword evidence="3" id="KW-1185">Reference proteome</keyword>
<feature type="region of interest" description="Disordered" evidence="1">
    <location>
        <begin position="63"/>
        <end position="122"/>
    </location>
</feature>
<gene>
    <name evidence="2" type="ORF">P7K49_038530</name>
</gene>
<protein>
    <submittedName>
        <fullName evidence="2">Uncharacterized protein</fullName>
    </submittedName>
</protein>
<reference evidence="2 3" key="1">
    <citation type="submission" date="2023-05" db="EMBL/GenBank/DDBJ databases">
        <title>B98-5 Cell Line De Novo Hybrid Assembly: An Optical Mapping Approach.</title>
        <authorList>
            <person name="Kananen K."/>
            <person name="Auerbach J.A."/>
            <person name="Kautto E."/>
            <person name="Blachly J.S."/>
        </authorList>
    </citation>
    <scope>NUCLEOTIDE SEQUENCE [LARGE SCALE GENOMIC DNA]</scope>
    <source>
        <strain evidence="2">B95-8</strain>
        <tissue evidence="2">Cell line</tissue>
    </source>
</reference>
<evidence type="ECO:0000313" key="2">
    <source>
        <dbReference type="EMBL" id="KAK2083294.1"/>
    </source>
</evidence>
<feature type="compositionally biased region" description="Basic residues" evidence="1">
    <location>
        <begin position="70"/>
        <end position="81"/>
    </location>
</feature>
<feature type="compositionally biased region" description="Basic and acidic residues" evidence="1">
    <location>
        <begin position="82"/>
        <end position="91"/>
    </location>
</feature>
<dbReference type="EMBL" id="JASSZA010000023">
    <property type="protein sequence ID" value="KAK2083294.1"/>
    <property type="molecule type" value="Genomic_DNA"/>
</dbReference>
<proteinExistence type="predicted"/>
<feature type="region of interest" description="Disordered" evidence="1">
    <location>
        <begin position="139"/>
        <end position="185"/>
    </location>
</feature>
<feature type="compositionally biased region" description="Pro residues" evidence="1">
    <location>
        <begin position="103"/>
        <end position="113"/>
    </location>
</feature>
<sequence>MLARRGGLKDELKFLASIFDKNHERFRIVSWNLEELYCEFLVPQPGSPHLPPPSLTLHCNITVRRPATAPRRRGRAKRGHRESRDKGEPAPERPCLPGRGRPAPFPRDWPSPGPAGTVQGLGGRRRARLRFLARGWLGGHGPFSAPVAALRSVSPGRPEPSRGPWPPSASLLPGPRRGGKSPAAV</sequence>
<evidence type="ECO:0000313" key="3">
    <source>
        <dbReference type="Proteomes" id="UP001266305"/>
    </source>
</evidence>